<dbReference type="EMBL" id="NMUH01005468">
    <property type="protein sequence ID" value="MQM12827.1"/>
    <property type="molecule type" value="Genomic_DNA"/>
</dbReference>
<name>A0A843WXB7_COLES</name>
<evidence type="ECO:0000313" key="1">
    <source>
        <dbReference type="EMBL" id="MQM12827.1"/>
    </source>
</evidence>
<accession>A0A843WXB7</accession>
<gene>
    <name evidence="1" type="ORF">Taro_045746</name>
</gene>
<protein>
    <submittedName>
        <fullName evidence="1">Uncharacterized protein</fullName>
    </submittedName>
</protein>
<dbReference type="Proteomes" id="UP000652761">
    <property type="component" value="Unassembled WGS sequence"/>
</dbReference>
<proteinExistence type="predicted"/>
<evidence type="ECO:0000313" key="2">
    <source>
        <dbReference type="Proteomes" id="UP000652761"/>
    </source>
</evidence>
<reference evidence="1" key="1">
    <citation type="submission" date="2017-07" db="EMBL/GenBank/DDBJ databases">
        <title>Taro Niue Genome Assembly and Annotation.</title>
        <authorList>
            <person name="Atibalentja N."/>
            <person name="Keating K."/>
            <person name="Fields C.J."/>
        </authorList>
    </citation>
    <scope>NUCLEOTIDE SEQUENCE</scope>
    <source>
        <strain evidence="1">Niue_2</strain>
        <tissue evidence="1">Leaf</tissue>
    </source>
</reference>
<keyword evidence="2" id="KW-1185">Reference proteome</keyword>
<sequence>MSSTIGDGVLNEAVGNDDRLDDIDLEVGRLHAAAAAYHPAGDNMHMGAREMICSHKIKTLAINSPRPPFIETLSQSPAPPARLRSSLQPLRLLPSGGEQICWFIRICSQVTRTASLDLAFHVASVTNWLLYSFACFWCLMVSDRDRGKVFGICDLKDPGGTFVLYDLDL</sequence>
<organism evidence="1 2">
    <name type="scientific">Colocasia esculenta</name>
    <name type="common">Wild taro</name>
    <name type="synonym">Arum esculentum</name>
    <dbReference type="NCBI Taxonomy" id="4460"/>
    <lineage>
        <taxon>Eukaryota</taxon>
        <taxon>Viridiplantae</taxon>
        <taxon>Streptophyta</taxon>
        <taxon>Embryophyta</taxon>
        <taxon>Tracheophyta</taxon>
        <taxon>Spermatophyta</taxon>
        <taxon>Magnoliopsida</taxon>
        <taxon>Liliopsida</taxon>
        <taxon>Araceae</taxon>
        <taxon>Aroideae</taxon>
        <taxon>Colocasieae</taxon>
        <taxon>Colocasia</taxon>
    </lineage>
</organism>
<dbReference type="AlphaFoldDB" id="A0A843WXB7"/>
<comment type="caution">
    <text evidence="1">The sequence shown here is derived from an EMBL/GenBank/DDBJ whole genome shotgun (WGS) entry which is preliminary data.</text>
</comment>